<keyword evidence="6" id="KW-1185">Reference proteome</keyword>
<dbReference type="EMBL" id="CP062983">
    <property type="protein sequence ID" value="QPC84632.1"/>
    <property type="molecule type" value="Genomic_DNA"/>
</dbReference>
<protein>
    <submittedName>
        <fullName evidence="5">Amidohydrolase</fullName>
    </submittedName>
</protein>
<name>A0A7S8ECV0_9CHLR</name>
<keyword evidence="2 5" id="KW-0378">Hydrolase</keyword>
<dbReference type="GO" id="GO:0046872">
    <property type="term" value="F:metal ion binding"/>
    <property type="evidence" value="ECO:0007669"/>
    <property type="project" value="UniProtKB-KW"/>
</dbReference>
<dbReference type="KEGG" id="pmet:G4Y79_09720"/>
<dbReference type="Pfam" id="PF01979">
    <property type="entry name" value="Amidohydro_1"/>
    <property type="match status" value="1"/>
</dbReference>
<proteinExistence type="predicted"/>
<dbReference type="FunFam" id="3.20.20.140:FF:000014">
    <property type="entry name" value="5-methylthioadenosine/S-adenosylhomocysteine deaminase"/>
    <property type="match status" value="1"/>
</dbReference>
<evidence type="ECO:0000313" key="5">
    <source>
        <dbReference type="EMBL" id="QPC84632.1"/>
    </source>
</evidence>
<gene>
    <name evidence="5" type="ORF">G4Y79_09720</name>
</gene>
<accession>A0A7S8ECV0</accession>
<dbReference type="GO" id="GO:0016814">
    <property type="term" value="F:hydrolase activity, acting on carbon-nitrogen (but not peptide) bonds, in cyclic amidines"/>
    <property type="evidence" value="ECO:0007669"/>
    <property type="project" value="UniProtKB-ARBA"/>
</dbReference>
<dbReference type="SUPFAM" id="SSF51338">
    <property type="entry name" value="Composite domain of metallo-dependent hydrolases"/>
    <property type="match status" value="1"/>
</dbReference>
<evidence type="ECO:0000259" key="4">
    <source>
        <dbReference type="Pfam" id="PF01979"/>
    </source>
</evidence>
<dbReference type="InterPro" id="IPR032466">
    <property type="entry name" value="Metal_Hydrolase"/>
</dbReference>
<dbReference type="CDD" id="cd01298">
    <property type="entry name" value="ATZ_TRZ_like"/>
    <property type="match status" value="1"/>
</dbReference>
<evidence type="ECO:0000256" key="2">
    <source>
        <dbReference type="ARBA" id="ARBA00022801"/>
    </source>
</evidence>
<dbReference type="Proteomes" id="UP000594468">
    <property type="component" value="Chromosome"/>
</dbReference>
<dbReference type="InterPro" id="IPR050287">
    <property type="entry name" value="MTA/SAH_deaminase"/>
</dbReference>
<sequence>MSILIRNARVLQTAPHAVTILENQDILIRGNRIEAIQATGKVDASHFETVIDAGGQLAMPGLINTHSHVPMVMFRGLAEDVDLANWFNEMWALEANLTPEDVYWGMMLGIAEMIEAGVTAVADHYWYEDMAAKAVEEAGTRALLGWAMFGSDGPEAIEKTGAFVRDYNGAANGRITTIMAPHAPYTCDDDFLRAVSRKAEQIGARIHTHASETAQQTQDSLNTRGKTPIEVLRDTGVLEQSALLAHICGATESDLDILEQYETTIAHCPKTYLKLAMGLTPVPELRERGIAVGLGTDGAVSNNTLDIWESMRLMAMTQKERMGTPTVLPKHEVLYIATQESATVYGQPEQLGSLEVGKLADVILVDLTATHHQPLYDIPASLIYSARASDVQTVICDGAVLMRDRVLLTLNKADIIAHLREGMGRLSEKVPGARIQVYE</sequence>
<dbReference type="Gene3D" id="2.30.40.10">
    <property type="entry name" value="Urease, subunit C, domain 1"/>
    <property type="match status" value="1"/>
</dbReference>
<evidence type="ECO:0000256" key="1">
    <source>
        <dbReference type="ARBA" id="ARBA00022723"/>
    </source>
</evidence>
<reference evidence="5 6" key="1">
    <citation type="submission" date="2020-02" db="EMBL/GenBank/DDBJ databases">
        <authorList>
            <person name="Zheng R.K."/>
            <person name="Sun C.M."/>
        </authorList>
    </citation>
    <scope>NUCLEOTIDE SEQUENCE [LARGE SCALE GENOMIC DNA]</scope>
    <source>
        <strain evidence="6">rifampicinis</strain>
    </source>
</reference>
<keyword evidence="3" id="KW-0862">Zinc</keyword>
<dbReference type="Gene3D" id="3.20.20.140">
    <property type="entry name" value="Metal-dependent hydrolases"/>
    <property type="match status" value="1"/>
</dbReference>
<dbReference type="AlphaFoldDB" id="A0A7S8ECV0"/>
<keyword evidence="1" id="KW-0479">Metal-binding</keyword>
<dbReference type="GO" id="GO:0019239">
    <property type="term" value="F:deaminase activity"/>
    <property type="evidence" value="ECO:0007669"/>
    <property type="project" value="UniProtKB-ARBA"/>
</dbReference>
<feature type="domain" description="Amidohydrolase-related" evidence="4">
    <location>
        <begin position="58"/>
        <end position="400"/>
    </location>
</feature>
<organism evidence="5 6">
    <name type="scientific">Phototrophicus methaneseepsis</name>
    <dbReference type="NCBI Taxonomy" id="2710758"/>
    <lineage>
        <taxon>Bacteria</taxon>
        <taxon>Bacillati</taxon>
        <taxon>Chloroflexota</taxon>
        <taxon>Candidatus Thermofontia</taxon>
        <taxon>Phototrophicales</taxon>
        <taxon>Phototrophicaceae</taxon>
        <taxon>Phototrophicus</taxon>
    </lineage>
</organism>
<dbReference type="PANTHER" id="PTHR43794">
    <property type="entry name" value="AMINOHYDROLASE SSNA-RELATED"/>
    <property type="match status" value="1"/>
</dbReference>
<dbReference type="PANTHER" id="PTHR43794:SF11">
    <property type="entry name" value="AMIDOHYDROLASE-RELATED DOMAIN-CONTAINING PROTEIN"/>
    <property type="match status" value="1"/>
</dbReference>
<dbReference type="SUPFAM" id="SSF51556">
    <property type="entry name" value="Metallo-dependent hydrolases"/>
    <property type="match status" value="1"/>
</dbReference>
<evidence type="ECO:0000256" key="3">
    <source>
        <dbReference type="ARBA" id="ARBA00022833"/>
    </source>
</evidence>
<dbReference type="InterPro" id="IPR011059">
    <property type="entry name" value="Metal-dep_hydrolase_composite"/>
</dbReference>
<dbReference type="InterPro" id="IPR006680">
    <property type="entry name" value="Amidohydro-rel"/>
</dbReference>
<evidence type="ECO:0000313" key="6">
    <source>
        <dbReference type="Proteomes" id="UP000594468"/>
    </source>
</evidence>
<dbReference type="RefSeq" id="WP_195172695.1">
    <property type="nucleotide sequence ID" value="NZ_CP062983.1"/>
</dbReference>